<proteinExistence type="predicted"/>
<accession>X0XA77</accession>
<feature type="non-terminal residue" evidence="1">
    <location>
        <position position="1"/>
    </location>
</feature>
<dbReference type="AlphaFoldDB" id="X0XA77"/>
<protein>
    <submittedName>
        <fullName evidence="1">Uncharacterized protein</fullName>
    </submittedName>
</protein>
<reference evidence="1" key="1">
    <citation type="journal article" date="2014" name="Front. Microbiol.">
        <title>High frequency of phylogenetically diverse reductive dehalogenase-homologous genes in deep subseafloor sedimentary metagenomes.</title>
        <authorList>
            <person name="Kawai M."/>
            <person name="Futagami T."/>
            <person name="Toyoda A."/>
            <person name="Takaki Y."/>
            <person name="Nishi S."/>
            <person name="Hori S."/>
            <person name="Arai W."/>
            <person name="Tsubouchi T."/>
            <person name="Morono Y."/>
            <person name="Uchiyama I."/>
            <person name="Ito T."/>
            <person name="Fujiyama A."/>
            <person name="Inagaki F."/>
            <person name="Takami H."/>
        </authorList>
    </citation>
    <scope>NUCLEOTIDE SEQUENCE</scope>
    <source>
        <strain evidence="1">Expedition CK06-06</strain>
    </source>
</reference>
<name>X0XA77_9ZZZZ</name>
<comment type="caution">
    <text evidence="1">The sequence shown here is derived from an EMBL/GenBank/DDBJ whole genome shotgun (WGS) entry which is preliminary data.</text>
</comment>
<evidence type="ECO:0000313" key="1">
    <source>
        <dbReference type="EMBL" id="GAG32327.1"/>
    </source>
</evidence>
<sequence length="221" mass="23730">DTLVALGDEQDNVLKVLEAFGITAEWVAEKLGIEVDAIDRARDAWKGYGDAATQAGVAVQGSAGDIGTAAAAYSRGQQMGAAFLPHQMREQARVISGEITAEKFIAWRRAVGIELAKELGTTSPHERPSITVAEYIRALEDVIARLGPAGLQHEGIAMRPIVTRIAEKKPEAVLSIDRLERMVGGSGKTISVYVELDKRVIAKAVGQPLVDEIRLKTGIHI</sequence>
<organism evidence="1">
    <name type="scientific">marine sediment metagenome</name>
    <dbReference type="NCBI Taxonomy" id="412755"/>
    <lineage>
        <taxon>unclassified sequences</taxon>
        <taxon>metagenomes</taxon>
        <taxon>ecological metagenomes</taxon>
    </lineage>
</organism>
<dbReference type="EMBL" id="BARS01040128">
    <property type="protein sequence ID" value="GAG32327.1"/>
    <property type="molecule type" value="Genomic_DNA"/>
</dbReference>
<gene>
    <name evidence="1" type="ORF">S01H1_61216</name>
</gene>